<evidence type="ECO:0000256" key="3">
    <source>
        <dbReference type="SAM" id="Phobius"/>
    </source>
</evidence>
<dbReference type="RefSeq" id="WP_188952535.1">
    <property type="nucleotide sequence ID" value="NZ_BMQW01000001.1"/>
</dbReference>
<evidence type="ECO:0000259" key="4">
    <source>
        <dbReference type="PROSITE" id="PS50887"/>
    </source>
</evidence>
<evidence type="ECO:0000256" key="1">
    <source>
        <dbReference type="ARBA" id="ARBA00012528"/>
    </source>
</evidence>
<dbReference type="PROSITE" id="PS50887">
    <property type="entry name" value="GGDEF"/>
    <property type="match status" value="1"/>
</dbReference>
<dbReference type="EMBL" id="BMQW01000001">
    <property type="protein sequence ID" value="GGP74078.1"/>
    <property type="molecule type" value="Genomic_DNA"/>
</dbReference>
<dbReference type="Proteomes" id="UP000654004">
    <property type="component" value="Unassembled WGS sequence"/>
</dbReference>
<dbReference type="EC" id="2.7.7.65" evidence="1"/>
<gene>
    <name evidence="5" type="ORF">GCM10009410_02270</name>
</gene>
<evidence type="ECO:0000313" key="5">
    <source>
        <dbReference type="EMBL" id="GGP74078.1"/>
    </source>
</evidence>
<feature type="transmembrane region" description="Helical" evidence="3">
    <location>
        <begin position="54"/>
        <end position="76"/>
    </location>
</feature>
<dbReference type="InterPro" id="IPR000160">
    <property type="entry name" value="GGDEF_dom"/>
</dbReference>
<dbReference type="PANTHER" id="PTHR45138">
    <property type="entry name" value="REGULATORY COMPONENTS OF SENSORY TRANSDUCTION SYSTEM"/>
    <property type="match status" value="1"/>
</dbReference>
<feature type="transmembrane region" description="Helical" evidence="3">
    <location>
        <begin position="88"/>
        <end position="107"/>
    </location>
</feature>
<dbReference type="Gene3D" id="3.30.70.270">
    <property type="match status" value="1"/>
</dbReference>
<comment type="catalytic activity">
    <reaction evidence="2">
        <text>2 GTP = 3',3'-c-di-GMP + 2 diphosphate</text>
        <dbReference type="Rhea" id="RHEA:24898"/>
        <dbReference type="ChEBI" id="CHEBI:33019"/>
        <dbReference type="ChEBI" id="CHEBI:37565"/>
        <dbReference type="ChEBI" id="CHEBI:58805"/>
        <dbReference type="EC" id="2.7.7.65"/>
    </reaction>
</comment>
<dbReference type="CDD" id="cd01949">
    <property type="entry name" value="GGDEF"/>
    <property type="match status" value="1"/>
</dbReference>
<keyword evidence="3" id="KW-0812">Transmembrane</keyword>
<evidence type="ECO:0000256" key="2">
    <source>
        <dbReference type="ARBA" id="ARBA00034247"/>
    </source>
</evidence>
<evidence type="ECO:0000313" key="6">
    <source>
        <dbReference type="Proteomes" id="UP000654004"/>
    </source>
</evidence>
<dbReference type="NCBIfam" id="TIGR00254">
    <property type="entry name" value="GGDEF"/>
    <property type="match status" value="1"/>
</dbReference>
<feature type="domain" description="GGDEF" evidence="4">
    <location>
        <begin position="242"/>
        <end position="374"/>
    </location>
</feature>
<dbReference type="PANTHER" id="PTHR45138:SF9">
    <property type="entry name" value="DIGUANYLATE CYCLASE DGCM-RELATED"/>
    <property type="match status" value="1"/>
</dbReference>
<feature type="transmembrane region" description="Helical" evidence="3">
    <location>
        <begin position="166"/>
        <end position="182"/>
    </location>
</feature>
<comment type="caution">
    <text evidence="5">The sequence shown here is derived from an EMBL/GenBank/DDBJ whole genome shotgun (WGS) entry which is preliminary data.</text>
</comment>
<dbReference type="InterPro" id="IPR029787">
    <property type="entry name" value="Nucleotide_cyclase"/>
</dbReference>
<keyword evidence="3" id="KW-0472">Membrane</keyword>
<accession>A0ABQ2QC25</accession>
<keyword evidence="3" id="KW-1133">Transmembrane helix</keyword>
<sequence length="374" mass="42552">MKINLLSAAAPFTKLRYRHYQIHHLLLPYALYTLCVVPIYLFFIVSDIYHIQSYLWLVIGVKIFLSLACVCILLLLRHRAPHYLELGEFVLVFSVFSSFTYVAQYAMYLGHSHYQLAGLLVLVYVGALSRLGFSKAWLLLTLMLLTHVVLISSVKLSQDFVNGLDNLMIFLAVYFIAVVACLRRESESQKSFLSFIQIRNQQLSLRKSQHILSKQNQTDPLTGLNNRLFLSANLERISSRAQQLSVLMIDIDNFKMINDTYGHPFGDEVILRVAATIKLHCHERNKVCVRYGGEEFLCLFIDLSPIQCHKIAHDMCDAIAELTWPINKLLVTVSVGLASKHAEDKGDFHLIKQADLALYQAKQAGKNQVAVYAD</sequence>
<keyword evidence="6" id="KW-1185">Reference proteome</keyword>
<reference evidence="6" key="1">
    <citation type="journal article" date="2019" name="Int. J. Syst. Evol. Microbiol.">
        <title>The Global Catalogue of Microorganisms (GCM) 10K type strain sequencing project: providing services to taxonomists for standard genome sequencing and annotation.</title>
        <authorList>
            <consortium name="The Broad Institute Genomics Platform"/>
            <consortium name="The Broad Institute Genome Sequencing Center for Infectious Disease"/>
            <person name="Wu L."/>
            <person name="Ma J."/>
        </authorList>
    </citation>
    <scope>NUCLEOTIDE SEQUENCE [LARGE SCALE GENOMIC DNA]</scope>
    <source>
        <strain evidence="6">JCM 32305</strain>
    </source>
</reference>
<dbReference type="Pfam" id="PF00990">
    <property type="entry name" value="GGDEF"/>
    <property type="match status" value="1"/>
</dbReference>
<dbReference type="SMART" id="SM00267">
    <property type="entry name" value="GGDEF"/>
    <property type="match status" value="1"/>
</dbReference>
<feature type="transmembrane region" description="Helical" evidence="3">
    <location>
        <begin position="26"/>
        <end position="48"/>
    </location>
</feature>
<organism evidence="5 6">
    <name type="scientific">Shewanella ulleungensis</name>
    <dbReference type="NCBI Taxonomy" id="2282699"/>
    <lineage>
        <taxon>Bacteria</taxon>
        <taxon>Pseudomonadati</taxon>
        <taxon>Pseudomonadota</taxon>
        <taxon>Gammaproteobacteria</taxon>
        <taxon>Alteromonadales</taxon>
        <taxon>Shewanellaceae</taxon>
        <taxon>Shewanella</taxon>
    </lineage>
</organism>
<protein>
    <recommendedName>
        <fullName evidence="1">diguanylate cyclase</fullName>
        <ecNumber evidence="1">2.7.7.65</ecNumber>
    </recommendedName>
</protein>
<proteinExistence type="predicted"/>
<feature type="transmembrane region" description="Helical" evidence="3">
    <location>
        <begin position="136"/>
        <end position="154"/>
    </location>
</feature>
<name>A0ABQ2QC25_9GAMM</name>
<dbReference type="SUPFAM" id="SSF55073">
    <property type="entry name" value="Nucleotide cyclase"/>
    <property type="match status" value="1"/>
</dbReference>
<dbReference type="InterPro" id="IPR043128">
    <property type="entry name" value="Rev_trsase/Diguanyl_cyclase"/>
</dbReference>
<dbReference type="InterPro" id="IPR050469">
    <property type="entry name" value="Diguanylate_Cyclase"/>
</dbReference>